<reference evidence="7" key="1">
    <citation type="journal article" date="2016" name="Genome Announc.">
        <title>Draft genome sequences of fungus Aspergillus calidoustus.</title>
        <authorList>
            <person name="Horn F."/>
            <person name="Linde J."/>
            <person name="Mattern D.J."/>
            <person name="Walther G."/>
            <person name="Guthke R."/>
            <person name="Scherlach K."/>
            <person name="Martin K."/>
            <person name="Brakhage A.A."/>
            <person name="Petzke L."/>
            <person name="Valiante V."/>
        </authorList>
    </citation>
    <scope>NUCLEOTIDE SEQUENCE [LARGE SCALE GENOMIC DNA]</scope>
    <source>
        <strain evidence="7">SF006504</strain>
    </source>
</reference>
<dbReference type="InterPro" id="IPR029479">
    <property type="entry name" value="Nitroreductase"/>
</dbReference>
<dbReference type="SUPFAM" id="SSF55469">
    <property type="entry name" value="FMN-dependent nitroreductase-like"/>
    <property type="match status" value="1"/>
</dbReference>
<dbReference type="InterPro" id="IPR000415">
    <property type="entry name" value="Nitroreductase-like"/>
</dbReference>
<feature type="domain" description="Nitroreductase" evidence="5">
    <location>
        <begin position="7"/>
        <end position="94"/>
    </location>
</feature>
<organism evidence="6 7">
    <name type="scientific">Aspergillus calidoustus</name>
    <dbReference type="NCBI Taxonomy" id="454130"/>
    <lineage>
        <taxon>Eukaryota</taxon>
        <taxon>Fungi</taxon>
        <taxon>Dikarya</taxon>
        <taxon>Ascomycota</taxon>
        <taxon>Pezizomycotina</taxon>
        <taxon>Eurotiomycetes</taxon>
        <taxon>Eurotiomycetidae</taxon>
        <taxon>Eurotiales</taxon>
        <taxon>Aspergillaceae</taxon>
        <taxon>Aspergillus</taxon>
        <taxon>Aspergillus subgen. Nidulantes</taxon>
    </lineage>
</organism>
<evidence type="ECO:0000256" key="1">
    <source>
        <dbReference type="ARBA" id="ARBA00008366"/>
    </source>
</evidence>
<protein>
    <submittedName>
        <fullName evidence="6">Putative Nitroreductase</fullName>
    </submittedName>
</protein>
<dbReference type="Pfam" id="PF00881">
    <property type="entry name" value="Nitroreductase"/>
    <property type="match status" value="1"/>
</dbReference>
<evidence type="ECO:0000256" key="2">
    <source>
        <dbReference type="ARBA" id="ARBA00022630"/>
    </source>
</evidence>
<comment type="similarity">
    <text evidence="1">Belongs to the flavin oxidoreductase frp family.</text>
</comment>
<dbReference type="AlphaFoldDB" id="A0A0U4ZAS3"/>
<evidence type="ECO:0000259" key="5">
    <source>
        <dbReference type="Pfam" id="PF00881"/>
    </source>
</evidence>
<keyword evidence="4" id="KW-0560">Oxidoreductase</keyword>
<evidence type="ECO:0000313" key="7">
    <source>
        <dbReference type="Proteomes" id="UP000054771"/>
    </source>
</evidence>
<dbReference type="PANTHER" id="PTHR43425:SF2">
    <property type="entry name" value="OXYGEN-INSENSITIVE NADPH NITROREDUCTASE"/>
    <property type="match status" value="1"/>
</dbReference>
<gene>
    <name evidence="6" type="ORF">ASPCAL10116</name>
</gene>
<proteinExistence type="inferred from homology"/>
<evidence type="ECO:0000256" key="3">
    <source>
        <dbReference type="ARBA" id="ARBA00022643"/>
    </source>
</evidence>
<dbReference type="Gene3D" id="3.40.109.10">
    <property type="entry name" value="NADH Oxidase"/>
    <property type="match status" value="1"/>
</dbReference>
<dbReference type="GO" id="GO:0016491">
    <property type="term" value="F:oxidoreductase activity"/>
    <property type="evidence" value="ECO:0007669"/>
    <property type="project" value="UniProtKB-KW"/>
</dbReference>
<dbReference type="EMBL" id="CDMC01000008">
    <property type="protein sequence ID" value="CEL06949.1"/>
    <property type="molecule type" value="Genomic_DNA"/>
</dbReference>
<sequence>MATLAGDQGFIRQTPLFLVLVPNLRRLRNLEEQYKPGQDAQALAGMDMFIMSTVDAALAAQNVAIVAEALGLGVCYVGALQNHAEEVCRLLNLPALA</sequence>
<dbReference type="InterPro" id="IPR016446">
    <property type="entry name" value="Flavin_OxRdtase_Frp"/>
</dbReference>
<keyword evidence="7" id="KW-1185">Reference proteome</keyword>
<accession>A0A0U4ZAS3</accession>
<evidence type="ECO:0000256" key="4">
    <source>
        <dbReference type="ARBA" id="ARBA00023002"/>
    </source>
</evidence>
<evidence type="ECO:0000313" key="6">
    <source>
        <dbReference type="EMBL" id="CEL06949.1"/>
    </source>
</evidence>
<dbReference type="Proteomes" id="UP000054771">
    <property type="component" value="Unassembled WGS sequence"/>
</dbReference>
<dbReference type="PANTHER" id="PTHR43425">
    <property type="entry name" value="OXYGEN-INSENSITIVE NADPH NITROREDUCTASE"/>
    <property type="match status" value="1"/>
</dbReference>
<name>A0A0U4ZAS3_ASPCI</name>
<keyword evidence="2" id="KW-0285">Flavoprotein</keyword>
<keyword evidence="3" id="KW-0288">FMN</keyword>